<evidence type="ECO:0000256" key="3">
    <source>
        <dbReference type="ARBA" id="ARBA00023163"/>
    </source>
</evidence>
<dbReference type="Proteomes" id="UP001163823">
    <property type="component" value="Chromosome 3"/>
</dbReference>
<keyword evidence="8" id="KW-1185">Reference proteome</keyword>
<name>A0AAD7Q6J6_QUISA</name>
<accession>A0AAD7Q6J6</accession>
<evidence type="ECO:0000256" key="2">
    <source>
        <dbReference type="ARBA" id="ARBA00023015"/>
    </source>
</evidence>
<protein>
    <submittedName>
        <fullName evidence="7">Nuclear transcription factor Y subunit C</fullName>
    </submittedName>
</protein>
<evidence type="ECO:0000256" key="5">
    <source>
        <dbReference type="ARBA" id="ARBA00038129"/>
    </source>
</evidence>
<comment type="similarity">
    <text evidence="5">Belongs to the NFYC/HAP5 subunit family.</text>
</comment>
<dbReference type="CDD" id="cd22908">
    <property type="entry name" value="HFD_NFYC-like"/>
    <property type="match status" value="1"/>
</dbReference>
<evidence type="ECO:0000256" key="4">
    <source>
        <dbReference type="ARBA" id="ARBA00023242"/>
    </source>
</evidence>
<evidence type="ECO:0000313" key="8">
    <source>
        <dbReference type="Proteomes" id="UP001163823"/>
    </source>
</evidence>
<dbReference type="GO" id="GO:0000976">
    <property type="term" value="F:transcription cis-regulatory region binding"/>
    <property type="evidence" value="ECO:0007669"/>
    <property type="project" value="TreeGrafter"/>
</dbReference>
<dbReference type="AlphaFoldDB" id="A0AAD7Q6J6"/>
<dbReference type="InterPro" id="IPR009072">
    <property type="entry name" value="Histone-fold"/>
</dbReference>
<feature type="domain" description="Core Histone H2A/H2B/H3" evidence="6">
    <location>
        <begin position="1"/>
        <end position="47"/>
    </location>
</feature>
<sequence length="133" mass="15047">MVSAEAPALFSKACELFILELTLRAWMQTEECNRRILQRCDIGRAIRQTDLFDFLPEEEADVDAGKNVEGTTELEAAAGVMMVMNYENELDGAGNQLDQVSQSYMINQEVAQPCMIQTPFLPFAQNQYNIYPK</sequence>
<keyword evidence="3" id="KW-0804">Transcription</keyword>
<dbReference type="GO" id="GO:0006355">
    <property type="term" value="P:regulation of DNA-templated transcription"/>
    <property type="evidence" value="ECO:0007669"/>
    <property type="project" value="TreeGrafter"/>
</dbReference>
<dbReference type="InterPro" id="IPR007125">
    <property type="entry name" value="H2A/H2B/H3"/>
</dbReference>
<dbReference type="PANTHER" id="PTHR10252:SF124">
    <property type="entry name" value="NUCLEAR TRANSCRIPTION FACTOR Y SUBUNIT C-10"/>
    <property type="match status" value="1"/>
</dbReference>
<proteinExistence type="inferred from homology"/>
<dbReference type="Pfam" id="PF00125">
    <property type="entry name" value="Histone"/>
    <property type="match status" value="1"/>
</dbReference>
<dbReference type="GO" id="GO:0046982">
    <property type="term" value="F:protein heterodimerization activity"/>
    <property type="evidence" value="ECO:0007669"/>
    <property type="project" value="InterPro"/>
</dbReference>
<comment type="subcellular location">
    <subcellularLocation>
        <location evidence="1">Nucleus</location>
    </subcellularLocation>
</comment>
<comment type="caution">
    <text evidence="7">The sequence shown here is derived from an EMBL/GenBank/DDBJ whole genome shotgun (WGS) entry which is preliminary data.</text>
</comment>
<evidence type="ECO:0000259" key="6">
    <source>
        <dbReference type="Pfam" id="PF00125"/>
    </source>
</evidence>
<dbReference type="InterPro" id="IPR050568">
    <property type="entry name" value="Transcr_DNA_Rep_Reg"/>
</dbReference>
<evidence type="ECO:0000256" key="1">
    <source>
        <dbReference type="ARBA" id="ARBA00004123"/>
    </source>
</evidence>
<dbReference type="EMBL" id="JARAOO010000003">
    <property type="protein sequence ID" value="KAJ7975778.1"/>
    <property type="molecule type" value="Genomic_DNA"/>
</dbReference>
<keyword evidence="4" id="KW-0539">Nucleus</keyword>
<dbReference type="KEGG" id="qsa:O6P43_005647"/>
<organism evidence="7 8">
    <name type="scientific">Quillaja saponaria</name>
    <name type="common">Soap bark tree</name>
    <dbReference type="NCBI Taxonomy" id="32244"/>
    <lineage>
        <taxon>Eukaryota</taxon>
        <taxon>Viridiplantae</taxon>
        <taxon>Streptophyta</taxon>
        <taxon>Embryophyta</taxon>
        <taxon>Tracheophyta</taxon>
        <taxon>Spermatophyta</taxon>
        <taxon>Magnoliopsida</taxon>
        <taxon>eudicotyledons</taxon>
        <taxon>Gunneridae</taxon>
        <taxon>Pentapetalae</taxon>
        <taxon>rosids</taxon>
        <taxon>fabids</taxon>
        <taxon>Fabales</taxon>
        <taxon>Quillajaceae</taxon>
        <taxon>Quillaja</taxon>
    </lineage>
</organism>
<gene>
    <name evidence="7" type="ORF">O6P43_005647</name>
</gene>
<dbReference type="SUPFAM" id="SSF47113">
    <property type="entry name" value="Histone-fold"/>
    <property type="match status" value="1"/>
</dbReference>
<dbReference type="GO" id="GO:0005634">
    <property type="term" value="C:nucleus"/>
    <property type="evidence" value="ECO:0007669"/>
    <property type="project" value="UniProtKB-SubCell"/>
</dbReference>
<reference evidence="7" key="1">
    <citation type="journal article" date="2023" name="Science">
        <title>Elucidation of the pathway for biosynthesis of saponin adjuvants from the soapbark tree.</title>
        <authorList>
            <person name="Reed J."/>
            <person name="Orme A."/>
            <person name="El-Demerdash A."/>
            <person name="Owen C."/>
            <person name="Martin L.B.B."/>
            <person name="Misra R.C."/>
            <person name="Kikuchi S."/>
            <person name="Rejzek M."/>
            <person name="Martin A.C."/>
            <person name="Harkess A."/>
            <person name="Leebens-Mack J."/>
            <person name="Louveau T."/>
            <person name="Stephenson M.J."/>
            <person name="Osbourn A."/>
        </authorList>
    </citation>
    <scope>NUCLEOTIDE SEQUENCE</scope>
    <source>
        <strain evidence="7">S10</strain>
    </source>
</reference>
<dbReference type="Gene3D" id="1.10.20.10">
    <property type="entry name" value="Histone, subunit A"/>
    <property type="match status" value="1"/>
</dbReference>
<dbReference type="PANTHER" id="PTHR10252">
    <property type="entry name" value="HISTONE-LIKE TRANSCRIPTION FACTOR CCAAT-RELATED"/>
    <property type="match status" value="1"/>
</dbReference>
<evidence type="ECO:0000313" key="7">
    <source>
        <dbReference type="EMBL" id="KAJ7975778.1"/>
    </source>
</evidence>
<keyword evidence="2" id="KW-0805">Transcription regulation</keyword>